<organism evidence="20 21">
    <name type="scientific">Spirodela intermedia</name>
    <name type="common">Intermediate duckweed</name>
    <dbReference type="NCBI Taxonomy" id="51605"/>
    <lineage>
        <taxon>Eukaryota</taxon>
        <taxon>Viridiplantae</taxon>
        <taxon>Streptophyta</taxon>
        <taxon>Embryophyta</taxon>
        <taxon>Tracheophyta</taxon>
        <taxon>Spermatophyta</taxon>
        <taxon>Magnoliopsida</taxon>
        <taxon>Liliopsida</taxon>
        <taxon>Araceae</taxon>
        <taxon>Lemnoideae</taxon>
        <taxon>Spirodela</taxon>
    </lineage>
</organism>
<comment type="function">
    <text evidence="14">Glutamate-gated receptor that probably acts as a non-selective cation channel. May be involved in light-signal transduction and calcium homeostasis via the regulation of calcium influx into cells.</text>
</comment>
<dbReference type="EMBL" id="LR746276">
    <property type="protein sequence ID" value="CAA7407347.1"/>
    <property type="molecule type" value="Genomic_DNA"/>
</dbReference>
<feature type="chain" id="PRO_5029590829" description="Glutamate receptor" evidence="18">
    <location>
        <begin position="25"/>
        <end position="912"/>
    </location>
</feature>
<dbReference type="Pfam" id="PF00060">
    <property type="entry name" value="Lig_chan"/>
    <property type="match status" value="1"/>
</dbReference>
<evidence type="ECO:0000256" key="1">
    <source>
        <dbReference type="ARBA" id="ARBA00004141"/>
    </source>
</evidence>
<evidence type="ECO:0000313" key="21">
    <source>
        <dbReference type="Proteomes" id="UP000663760"/>
    </source>
</evidence>
<dbReference type="Pfam" id="PF10613">
    <property type="entry name" value="Lig_chan-Glu_bd"/>
    <property type="match status" value="1"/>
</dbReference>
<dbReference type="Pfam" id="PF01094">
    <property type="entry name" value="ANF_receptor"/>
    <property type="match status" value="1"/>
</dbReference>
<comment type="subunit">
    <text evidence="3">May form heteromers.</text>
</comment>
<feature type="transmembrane region" description="Helical" evidence="17">
    <location>
        <begin position="839"/>
        <end position="863"/>
    </location>
</feature>
<keyword evidence="16" id="KW-1015">Disulfide bond</keyword>
<dbReference type="Proteomes" id="UP000663760">
    <property type="component" value="Chromosome 13"/>
</dbReference>
<comment type="function">
    <text evidence="15">Glutamate-gated receptor that probably acts as non-selective cation channel.</text>
</comment>
<dbReference type="FunFam" id="3.40.190.10:FF:000396">
    <property type="entry name" value="Glutamate receptor"/>
    <property type="match status" value="1"/>
</dbReference>
<dbReference type="SUPFAM" id="SSF53822">
    <property type="entry name" value="Periplasmic binding protein-like I"/>
    <property type="match status" value="1"/>
</dbReference>
<gene>
    <name evidence="20" type="ORF">SI8410_13018025</name>
</gene>
<evidence type="ECO:0000256" key="7">
    <source>
        <dbReference type="ARBA" id="ARBA00022989"/>
    </source>
</evidence>
<keyword evidence="10 15" id="KW-0675">Receptor</keyword>
<proteinExistence type="inferred from homology"/>
<evidence type="ECO:0000256" key="2">
    <source>
        <dbReference type="ARBA" id="ARBA00008685"/>
    </source>
</evidence>
<dbReference type="CDD" id="cd13686">
    <property type="entry name" value="GluR_Plant"/>
    <property type="match status" value="1"/>
</dbReference>
<evidence type="ECO:0000256" key="16">
    <source>
        <dbReference type="PIRSR" id="PIRSR037090-50"/>
    </source>
</evidence>
<dbReference type="PANTHER" id="PTHR34836:SF1">
    <property type="entry name" value="OS09G0428600 PROTEIN"/>
    <property type="match status" value="1"/>
</dbReference>
<evidence type="ECO:0000256" key="6">
    <source>
        <dbReference type="ARBA" id="ARBA00022729"/>
    </source>
</evidence>
<dbReference type="InterPro" id="IPR019594">
    <property type="entry name" value="Glu/Gly-bd"/>
</dbReference>
<sequence>MKALGSETFLFFFLLLFSFYSSQATPRMDREVGRDGPSSSPFKVGVIVDLGSPVGNITRLCMQIAVSDFYAEHPSYATRLDLHFRDSRRDTVTAASVAVDLLKFERVHAIIGPQTSDEAGFIVDLGNRVRVPIVSFSATSPSLSPVKTPYFVRAALNDSFQAQSVAILVQFYGWKQVVLIHEQSEYGTGVVPYLVDAIKAVGARIPYRCVLPPSASGDLILTELYKLMNMESRVFLVHMSPALCSRFFAKVNQAGMMSKGFAWILSEGSTSLLGIMDPSVRPHSTGTLIGVKPYINSTDKLEKFKRRLLGEFQKQNPKSRISEPSVLGLWAYDTVWLMAMAAENVGAADPGYVKLDTGEPSYDLQALGVSKTGPMLLRTIRGMELTGLSGKFNLSNGQLYAPALEIVNLHRQQESTLGFWTPENGINRTMSTSKKRPSDTKADLSPAIWPGNTRVIPKGWVNPMTGKKLRVLVPDPENPGFYPLLSVHVNPDTDKTVISGYVFEMFEAAVMELPYALPIEYTTVKLSGNVAEYNDLVQMIFDQKYDALVGDVTITFNRSRKVDFTQPYLQSGVSMVVPLRDHRENNAWIFLKPLTPELWRVIGAFFFFTGAIVWILEHRVNGDFRGTPGHQFGTVLYFIFSTLVFSHKEKMLTNLSRVVVIIWLFVVFILQSNYVASLTSMLAVKHLEPTVTEIEELINRGEYVGYQNHSFTKEMLKDMGFEEEKLRPYGSPEEYQAGLAKGSKNGGVAAVIDEIPYLKVFLEDYCGNYSMAGRIHRVGGFGFVFPKGSPLVSDLSKGILNIMWTGKIREIEGRWFRDQGSCSRPNSRLTSDSLNLSSFWGLFLITGLATAASLLCFMFSFMYQHRQRNSSSVRTFWRRLVSVARHYDKKGISSHNFSSQANDGMSSNEDMG</sequence>
<protein>
    <recommendedName>
        <fullName evidence="15">Glutamate receptor</fullName>
    </recommendedName>
</protein>
<dbReference type="FunFam" id="3.40.50.2300:FF:000188">
    <property type="entry name" value="Glutamate receptor"/>
    <property type="match status" value="1"/>
</dbReference>
<keyword evidence="21" id="KW-1185">Reference proteome</keyword>
<dbReference type="GO" id="GO:0016020">
    <property type="term" value="C:membrane"/>
    <property type="evidence" value="ECO:0007669"/>
    <property type="project" value="UniProtKB-SubCell"/>
</dbReference>
<feature type="disulfide bond" evidence="16">
    <location>
        <begin position="766"/>
        <end position="822"/>
    </location>
</feature>
<evidence type="ECO:0000256" key="3">
    <source>
        <dbReference type="ARBA" id="ARBA00011095"/>
    </source>
</evidence>
<dbReference type="Gene3D" id="1.10.287.70">
    <property type="match status" value="1"/>
</dbReference>
<keyword evidence="11" id="KW-0325">Glycoprotein</keyword>
<evidence type="ECO:0000256" key="10">
    <source>
        <dbReference type="ARBA" id="ARBA00023170"/>
    </source>
</evidence>
<dbReference type="SUPFAM" id="SSF53850">
    <property type="entry name" value="Periplasmic binding protein-like II"/>
    <property type="match status" value="1"/>
</dbReference>
<evidence type="ECO:0000256" key="8">
    <source>
        <dbReference type="ARBA" id="ARBA00023065"/>
    </source>
</evidence>
<dbReference type="PIRSF" id="PIRSF037090">
    <property type="entry name" value="Iontro_Glu-like_rcpt_pln"/>
    <property type="match status" value="1"/>
</dbReference>
<evidence type="ECO:0000256" key="18">
    <source>
        <dbReference type="SAM" id="SignalP"/>
    </source>
</evidence>
<dbReference type="InterPro" id="IPR001320">
    <property type="entry name" value="Iontro_rcpt_C"/>
</dbReference>
<dbReference type="InterPro" id="IPR017103">
    <property type="entry name" value="Iontropic_Glu_rcpt_pln"/>
</dbReference>
<evidence type="ECO:0000256" key="9">
    <source>
        <dbReference type="ARBA" id="ARBA00023136"/>
    </source>
</evidence>
<comment type="subcellular location">
    <subcellularLocation>
        <location evidence="1">Membrane</location>
        <topology evidence="1">Multi-pass membrane protein</topology>
    </subcellularLocation>
</comment>
<dbReference type="InterPro" id="IPR015683">
    <property type="entry name" value="Ionotropic_Glu_rcpt"/>
</dbReference>
<keyword evidence="4 15" id="KW-0813">Transport</keyword>
<dbReference type="Gene3D" id="3.40.50.2300">
    <property type="match status" value="2"/>
</dbReference>
<dbReference type="InterPro" id="IPR028082">
    <property type="entry name" value="Peripla_BP_I"/>
</dbReference>
<name>A0A7I8LBC8_SPIIN</name>
<evidence type="ECO:0000256" key="12">
    <source>
        <dbReference type="ARBA" id="ARBA00023286"/>
    </source>
</evidence>
<dbReference type="PANTHER" id="PTHR34836">
    <property type="entry name" value="OS06G0188250 PROTEIN"/>
    <property type="match status" value="1"/>
</dbReference>
<evidence type="ECO:0000256" key="17">
    <source>
        <dbReference type="SAM" id="Phobius"/>
    </source>
</evidence>
<keyword evidence="8 15" id="KW-0406">Ion transport</keyword>
<dbReference type="FunFam" id="1.10.287.70:FF:000037">
    <property type="entry name" value="Glutamate receptor"/>
    <property type="match status" value="1"/>
</dbReference>
<evidence type="ECO:0000259" key="19">
    <source>
        <dbReference type="SMART" id="SM00079"/>
    </source>
</evidence>
<accession>A0A7I8LBC8</accession>
<feature type="signal peptide" evidence="18">
    <location>
        <begin position="1"/>
        <end position="24"/>
    </location>
</feature>
<feature type="domain" description="Ionotropic glutamate receptor C-terminal" evidence="19">
    <location>
        <begin position="470"/>
        <end position="818"/>
    </location>
</feature>
<feature type="transmembrane region" description="Helical" evidence="17">
    <location>
        <begin position="658"/>
        <end position="676"/>
    </location>
</feature>
<dbReference type="Gene3D" id="3.40.190.10">
    <property type="entry name" value="Periplasmic binding protein-like II"/>
    <property type="match status" value="1"/>
</dbReference>
<evidence type="ECO:0000256" key="13">
    <source>
        <dbReference type="ARBA" id="ARBA00023303"/>
    </source>
</evidence>
<dbReference type="OrthoDB" id="5984008at2759"/>
<keyword evidence="9 15" id="KW-0472">Membrane</keyword>
<evidence type="ECO:0000256" key="14">
    <source>
        <dbReference type="ARBA" id="ARBA00049638"/>
    </source>
</evidence>
<dbReference type="InterPro" id="IPR001828">
    <property type="entry name" value="ANF_lig-bd_rcpt"/>
</dbReference>
<comment type="similarity">
    <text evidence="2 15">Belongs to the glutamate-gated ion channel (TC 1.A.10.1) family.</text>
</comment>
<dbReference type="SMART" id="SM00079">
    <property type="entry name" value="PBPe"/>
    <property type="match status" value="1"/>
</dbReference>
<evidence type="ECO:0000313" key="20">
    <source>
        <dbReference type="EMBL" id="CAA7407347.1"/>
    </source>
</evidence>
<dbReference type="GO" id="GO:0015276">
    <property type="term" value="F:ligand-gated monoatomic ion channel activity"/>
    <property type="evidence" value="ECO:0007669"/>
    <property type="project" value="InterPro"/>
</dbReference>
<evidence type="ECO:0000256" key="4">
    <source>
        <dbReference type="ARBA" id="ARBA00022448"/>
    </source>
</evidence>
<dbReference type="InterPro" id="IPR044440">
    <property type="entry name" value="GABAb_receptor_plant_PBP1"/>
</dbReference>
<dbReference type="CDD" id="cd19990">
    <property type="entry name" value="PBP1_GABAb_receptor_plant"/>
    <property type="match status" value="1"/>
</dbReference>
<keyword evidence="5 17" id="KW-0812">Transmembrane</keyword>
<feature type="transmembrane region" description="Helical" evidence="17">
    <location>
        <begin position="598"/>
        <end position="616"/>
    </location>
</feature>
<keyword evidence="13 15" id="KW-0407">Ion channel</keyword>
<reference evidence="20" key="1">
    <citation type="submission" date="2020-02" db="EMBL/GenBank/DDBJ databases">
        <authorList>
            <person name="Scholz U."/>
            <person name="Mascher M."/>
            <person name="Fiebig A."/>
        </authorList>
    </citation>
    <scope>NUCLEOTIDE SEQUENCE</scope>
</reference>
<dbReference type="AlphaFoldDB" id="A0A7I8LBC8"/>
<keyword evidence="12 15" id="KW-1071">Ligand-gated ion channel</keyword>
<keyword evidence="6 18" id="KW-0732">Signal</keyword>
<evidence type="ECO:0000256" key="5">
    <source>
        <dbReference type="ARBA" id="ARBA00022692"/>
    </source>
</evidence>
<keyword evidence="7 17" id="KW-1133">Transmembrane helix</keyword>
<evidence type="ECO:0000256" key="11">
    <source>
        <dbReference type="ARBA" id="ARBA00023180"/>
    </source>
</evidence>
<evidence type="ECO:0000256" key="15">
    <source>
        <dbReference type="PIRNR" id="PIRNR037090"/>
    </source>
</evidence>